<organism evidence="4 5">
    <name type="scientific">Pseudonocardia thermophila</name>
    <dbReference type="NCBI Taxonomy" id="1848"/>
    <lineage>
        <taxon>Bacteria</taxon>
        <taxon>Bacillati</taxon>
        <taxon>Actinomycetota</taxon>
        <taxon>Actinomycetes</taxon>
        <taxon>Pseudonocardiales</taxon>
        <taxon>Pseudonocardiaceae</taxon>
        <taxon>Pseudonocardia</taxon>
    </lineage>
</organism>
<dbReference type="InterPro" id="IPR002347">
    <property type="entry name" value="SDR_fam"/>
</dbReference>
<dbReference type="OrthoDB" id="9795647at2"/>
<dbReference type="GO" id="GO:0016491">
    <property type="term" value="F:oxidoreductase activity"/>
    <property type="evidence" value="ECO:0007669"/>
    <property type="project" value="UniProtKB-KW"/>
</dbReference>
<protein>
    <submittedName>
        <fullName evidence="4">NAD(P)-dependent dehydrogenase, short-chain alcohol dehydrogenase family</fullName>
    </submittedName>
</protein>
<proteinExistence type="inferred from homology"/>
<dbReference type="InterPro" id="IPR057326">
    <property type="entry name" value="KR_dom"/>
</dbReference>
<evidence type="ECO:0000313" key="4">
    <source>
        <dbReference type="EMBL" id="SHK96117.1"/>
    </source>
</evidence>
<dbReference type="PRINTS" id="PR00081">
    <property type="entry name" value="GDHRDH"/>
</dbReference>
<dbReference type="STRING" id="1848.SAMN05443637_11554"/>
<evidence type="ECO:0000313" key="5">
    <source>
        <dbReference type="Proteomes" id="UP000184363"/>
    </source>
</evidence>
<dbReference type="EMBL" id="FRAP01000015">
    <property type="protein sequence ID" value="SHK96117.1"/>
    <property type="molecule type" value="Genomic_DNA"/>
</dbReference>
<keyword evidence="5" id="KW-1185">Reference proteome</keyword>
<dbReference type="Proteomes" id="UP000184363">
    <property type="component" value="Unassembled WGS sequence"/>
</dbReference>
<dbReference type="PANTHER" id="PTHR43658:SF8">
    <property type="entry name" value="17-BETA-HYDROXYSTEROID DEHYDROGENASE 14-RELATED"/>
    <property type="match status" value="1"/>
</dbReference>
<dbReference type="InterPro" id="IPR036291">
    <property type="entry name" value="NAD(P)-bd_dom_sf"/>
</dbReference>
<dbReference type="PANTHER" id="PTHR43658">
    <property type="entry name" value="SHORT-CHAIN DEHYDROGENASE/REDUCTASE"/>
    <property type="match status" value="1"/>
</dbReference>
<reference evidence="4 5" key="1">
    <citation type="submission" date="2016-11" db="EMBL/GenBank/DDBJ databases">
        <authorList>
            <person name="Jaros S."/>
            <person name="Januszkiewicz K."/>
            <person name="Wedrychowicz H."/>
        </authorList>
    </citation>
    <scope>NUCLEOTIDE SEQUENCE [LARGE SCALE GENOMIC DNA]</scope>
    <source>
        <strain evidence="4 5">DSM 43832</strain>
    </source>
</reference>
<evidence type="ECO:0000259" key="3">
    <source>
        <dbReference type="SMART" id="SM00822"/>
    </source>
</evidence>
<keyword evidence="2" id="KW-0560">Oxidoreductase</keyword>
<gene>
    <name evidence="4" type="ORF">SAMN05443637_11554</name>
</gene>
<dbReference type="RefSeq" id="WP_073458524.1">
    <property type="nucleotide sequence ID" value="NZ_FRAP01000015.1"/>
</dbReference>
<dbReference type="SMART" id="SM00822">
    <property type="entry name" value="PKS_KR"/>
    <property type="match status" value="1"/>
</dbReference>
<dbReference type="PROSITE" id="PS00061">
    <property type="entry name" value="ADH_SHORT"/>
    <property type="match status" value="1"/>
</dbReference>
<evidence type="ECO:0000256" key="1">
    <source>
        <dbReference type="ARBA" id="ARBA00006484"/>
    </source>
</evidence>
<sequence>MKLQGQTALVSGGASGLGLATVEKIVAAGGRAVVLDLPTSPGAEVAGRFGTDVAAFVPGDVRDDDAVRAAVARTQEWGGPRLLVHTAGVGGPLRLLAEDGSPGDRAAFERVIGINLVGTYNVLRHVAAAMAALEPVDGERGVCVLTSSIAAWEGRTGQVHYAASKSGVNGMVLPAARDLASKLIRVCSIAPGVFDTPIIAGYSEEIRAGLTAEIPHPRRLGHPEEYAALALHIAENPMLNGEVIRLDGAQRLSAR</sequence>
<feature type="domain" description="Ketoreductase" evidence="3">
    <location>
        <begin position="6"/>
        <end position="197"/>
    </location>
</feature>
<name>A0A1M6WQW1_PSETH</name>
<dbReference type="SUPFAM" id="SSF51735">
    <property type="entry name" value="NAD(P)-binding Rossmann-fold domains"/>
    <property type="match status" value="1"/>
</dbReference>
<accession>A0A1M6WQW1</accession>
<dbReference type="InterPro" id="IPR020904">
    <property type="entry name" value="Sc_DH/Rdtase_CS"/>
</dbReference>
<dbReference type="Pfam" id="PF00106">
    <property type="entry name" value="adh_short"/>
    <property type="match status" value="1"/>
</dbReference>
<evidence type="ECO:0000256" key="2">
    <source>
        <dbReference type="ARBA" id="ARBA00023002"/>
    </source>
</evidence>
<dbReference type="Gene3D" id="3.40.50.720">
    <property type="entry name" value="NAD(P)-binding Rossmann-like Domain"/>
    <property type="match status" value="1"/>
</dbReference>
<dbReference type="AlphaFoldDB" id="A0A1M6WQW1"/>
<comment type="similarity">
    <text evidence="1">Belongs to the short-chain dehydrogenases/reductases (SDR) family.</text>
</comment>